<proteinExistence type="inferred from homology"/>
<dbReference type="EMBL" id="JBHRYJ010000002">
    <property type="protein sequence ID" value="MFC3676183.1"/>
    <property type="molecule type" value="Genomic_DNA"/>
</dbReference>
<gene>
    <name evidence="3 6" type="primary">cobB</name>
    <name evidence="6" type="ORF">ACFOOQ_11555</name>
</gene>
<organism evidence="6 7">
    <name type="scientific">Ferrovibrio xuzhouensis</name>
    <dbReference type="NCBI Taxonomy" id="1576914"/>
    <lineage>
        <taxon>Bacteria</taxon>
        <taxon>Pseudomonadati</taxon>
        <taxon>Pseudomonadota</taxon>
        <taxon>Alphaproteobacteria</taxon>
        <taxon>Rhodospirillales</taxon>
        <taxon>Rhodospirillaceae</taxon>
        <taxon>Ferrovibrio</taxon>
    </lineage>
</organism>
<feature type="binding site" evidence="3">
    <location>
        <begin position="17"/>
        <end position="36"/>
    </location>
    <ligand>
        <name>NAD(+)</name>
        <dbReference type="ChEBI" id="CHEBI:57540"/>
    </ligand>
</feature>
<dbReference type="InterPro" id="IPR050134">
    <property type="entry name" value="NAD-dep_sirtuin_deacylases"/>
</dbReference>
<dbReference type="RefSeq" id="WP_379726309.1">
    <property type="nucleotide sequence ID" value="NZ_JBHRYJ010000002.1"/>
</dbReference>
<dbReference type="PANTHER" id="PTHR11085">
    <property type="entry name" value="NAD-DEPENDENT PROTEIN DEACYLASE SIRTUIN-5, MITOCHONDRIAL-RELATED"/>
    <property type="match status" value="1"/>
</dbReference>
<dbReference type="HAMAP" id="MF_01121">
    <property type="entry name" value="Sirtuin_ClassIII"/>
    <property type="match status" value="1"/>
</dbReference>
<dbReference type="InterPro" id="IPR003000">
    <property type="entry name" value="Sirtuin"/>
</dbReference>
<dbReference type="Gene3D" id="3.30.1600.10">
    <property type="entry name" value="SIR2/SIRT2 'Small Domain"/>
    <property type="match status" value="1"/>
</dbReference>
<feature type="binding site" evidence="3 4">
    <location>
        <position position="122"/>
    </location>
    <ligand>
        <name>Zn(2+)</name>
        <dbReference type="ChEBI" id="CHEBI:29105"/>
    </ligand>
</feature>
<evidence type="ECO:0000256" key="3">
    <source>
        <dbReference type="HAMAP-Rule" id="MF_01121"/>
    </source>
</evidence>
<comment type="function">
    <text evidence="3">NAD-dependent lysine deacetylase and desuccinylase that specifically removes acetyl and succinyl groups on target proteins. Modulates the activities of several proteins which are inactive in their acylated form.</text>
</comment>
<dbReference type="SUPFAM" id="SSF52467">
    <property type="entry name" value="DHS-like NAD/FAD-binding domain"/>
    <property type="match status" value="1"/>
</dbReference>
<reference evidence="7" key="1">
    <citation type="journal article" date="2019" name="Int. J. Syst. Evol. Microbiol.">
        <title>The Global Catalogue of Microorganisms (GCM) 10K type strain sequencing project: providing services to taxonomists for standard genome sequencing and annotation.</title>
        <authorList>
            <consortium name="The Broad Institute Genomics Platform"/>
            <consortium name="The Broad Institute Genome Sequencing Center for Infectious Disease"/>
            <person name="Wu L."/>
            <person name="Ma J."/>
        </authorList>
    </citation>
    <scope>NUCLEOTIDE SEQUENCE [LARGE SCALE GENOMIC DNA]</scope>
    <source>
        <strain evidence="7">KCTC 42182</strain>
    </source>
</reference>
<comment type="domain">
    <text evidence="3">2 residues (Tyr-61 and Arg-64) present in a large hydrophobic pocket are probably involved in substrate specificity. They are important for desuccinylation activity, but dispensable for deacetylation activity.</text>
</comment>
<feature type="binding site" evidence="3">
    <location>
        <begin position="96"/>
        <end position="99"/>
    </location>
    <ligand>
        <name>NAD(+)</name>
        <dbReference type="ChEBI" id="CHEBI:57540"/>
    </ligand>
</feature>
<evidence type="ECO:0000256" key="1">
    <source>
        <dbReference type="ARBA" id="ARBA00022679"/>
    </source>
</evidence>
<comment type="catalytic activity">
    <reaction evidence="3">
        <text>N(6)-acetyl-L-lysyl-[protein] + NAD(+) + H2O = 2''-O-acetyl-ADP-D-ribose + nicotinamide + L-lysyl-[protein]</text>
        <dbReference type="Rhea" id="RHEA:43636"/>
        <dbReference type="Rhea" id="RHEA-COMP:9752"/>
        <dbReference type="Rhea" id="RHEA-COMP:10731"/>
        <dbReference type="ChEBI" id="CHEBI:15377"/>
        <dbReference type="ChEBI" id="CHEBI:17154"/>
        <dbReference type="ChEBI" id="CHEBI:29969"/>
        <dbReference type="ChEBI" id="CHEBI:57540"/>
        <dbReference type="ChEBI" id="CHEBI:61930"/>
        <dbReference type="ChEBI" id="CHEBI:83767"/>
        <dbReference type="EC" id="2.3.1.286"/>
    </reaction>
</comment>
<feature type="domain" description="Deacetylase sirtuin-type" evidence="5">
    <location>
        <begin position="1"/>
        <end position="241"/>
    </location>
</feature>
<keyword evidence="7" id="KW-1185">Reference proteome</keyword>
<evidence type="ECO:0000259" key="5">
    <source>
        <dbReference type="PROSITE" id="PS50305"/>
    </source>
</evidence>
<dbReference type="InterPro" id="IPR029035">
    <property type="entry name" value="DHS-like_NAD/FAD-binding_dom"/>
</dbReference>
<comment type="cofactor">
    <cofactor evidence="3">
        <name>Zn(2+)</name>
        <dbReference type="ChEBI" id="CHEBI:29105"/>
    </cofactor>
    <text evidence="3">Binds 1 zinc ion per subunit.</text>
</comment>
<feature type="binding site" evidence="3 4">
    <location>
        <position position="144"/>
    </location>
    <ligand>
        <name>Zn(2+)</name>
        <dbReference type="ChEBI" id="CHEBI:29105"/>
    </ligand>
</feature>
<accession>A0ABV7VJ54</accession>
<feature type="active site" description="Proton acceptor" evidence="3 4">
    <location>
        <position position="114"/>
    </location>
</feature>
<dbReference type="InterPro" id="IPR026591">
    <property type="entry name" value="Sirtuin_cat_small_dom_sf"/>
</dbReference>
<keyword evidence="2 3" id="KW-0520">NAD</keyword>
<dbReference type="Pfam" id="PF02146">
    <property type="entry name" value="SIR2"/>
    <property type="match status" value="1"/>
</dbReference>
<keyword evidence="3" id="KW-0963">Cytoplasm</keyword>
<dbReference type="Gene3D" id="3.40.50.1220">
    <property type="entry name" value="TPP-binding domain"/>
    <property type="match status" value="1"/>
</dbReference>
<feature type="binding site" evidence="3">
    <location>
        <begin position="208"/>
        <end position="210"/>
    </location>
    <ligand>
        <name>NAD(+)</name>
        <dbReference type="ChEBI" id="CHEBI:57540"/>
    </ligand>
</feature>
<dbReference type="InterPro" id="IPR027546">
    <property type="entry name" value="Sirtuin_class_III"/>
</dbReference>
<feature type="binding site" evidence="3">
    <location>
        <position position="64"/>
    </location>
    <ligand>
        <name>substrate</name>
    </ligand>
</feature>
<evidence type="ECO:0000313" key="6">
    <source>
        <dbReference type="EMBL" id="MFC3676183.1"/>
    </source>
</evidence>
<keyword evidence="3 4" id="KW-0479">Metal-binding</keyword>
<keyword evidence="1 6" id="KW-0808">Transferase</keyword>
<comment type="caution">
    <text evidence="6">The sequence shown here is derived from an EMBL/GenBank/DDBJ whole genome shotgun (WGS) entry which is preliminary data.</text>
</comment>
<feature type="binding site" evidence="3 4">
    <location>
        <position position="125"/>
    </location>
    <ligand>
        <name>Zn(2+)</name>
        <dbReference type="ChEBI" id="CHEBI:29105"/>
    </ligand>
</feature>
<dbReference type="PANTHER" id="PTHR11085:SF4">
    <property type="entry name" value="NAD-DEPENDENT PROTEIN DEACYLASE"/>
    <property type="match status" value="1"/>
</dbReference>
<feature type="binding site" evidence="3">
    <location>
        <position position="61"/>
    </location>
    <ligand>
        <name>substrate</name>
    </ligand>
</feature>
<dbReference type="NCBIfam" id="NF001755">
    <property type="entry name" value="PRK00481.1-5"/>
    <property type="match status" value="1"/>
</dbReference>
<dbReference type="Proteomes" id="UP001595711">
    <property type="component" value="Unassembled WGS sequence"/>
</dbReference>
<sequence>MNVVTGNRFRSLVVLTGAGVSAESGLGTFRDKDGLWTQYDLNDVATPEGFMRNPALVHAFYNARRRNLLDAVPNAAHLALAELERQWPGDFLLVTQNVDDLHERAGSRDLLHMHGELRKIRCENCGDIVAWEADLDQATDCARCRVGGYLRPHVVWFGEMPLYMERVYAALEGCDLFLSIGTSGLVYPAAGFVAEVRRAGRAHTVELNLEASDGHSLFAERLYGPATEIVPAYVARLLGLQPQAS</sequence>
<dbReference type="CDD" id="cd01412">
    <property type="entry name" value="SIRT5_Af1_CobB"/>
    <property type="match status" value="1"/>
</dbReference>
<keyword evidence="3 4" id="KW-0862">Zinc</keyword>
<dbReference type="InterPro" id="IPR026590">
    <property type="entry name" value="Ssirtuin_cat_dom"/>
</dbReference>
<name>A0ABV7VJ54_9PROT</name>
<dbReference type="PROSITE" id="PS50305">
    <property type="entry name" value="SIRTUIN"/>
    <property type="match status" value="1"/>
</dbReference>
<feature type="binding site" evidence="3">
    <location>
        <begin position="181"/>
        <end position="183"/>
    </location>
    <ligand>
        <name>NAD(+)</name>
        <dbReference type="ChEBI" id="CHEBI:57540"/>
    </ligand>
</feature>
<evidence type="ECO:0000313" key="7">
    <source>
        <dbReference type="Proteomes" id="UP001595711"/>
    </source>
</evidence>
<feature type="binding site" evidence="3 4">
    <location>
        <position position="141"/>
    </location>
    <ligand>
        <name>Zn(2+)</name>
        <dbReference type="ChEBI" id="CHEBI:29105"/>
    </ligand>
</feature>
<protein>
    <recommendedName>
        <fullName evidence="3">NAD-dependent protein deacylase</fullName>
        <ecNumber evidence="3">2.3.1.286</ecNumber>
    </recommendedName>
    <alternativeName>
        <fullName evidence="3">Regulatory protein SIR2 homolog</fullName>
    </alternativeName>
</protein>
<comment type="similarity">
    <text evidence="3">Belongs to the sirtuin family. Class III subfamily.</text>
</comment>
<evidence type="ECO:0000256" key="4">
    <source>
        <dbReference type="PROSITE-ProRule" id="PRU00236"/>
    </source>
</evidence>
<dbReference type="GO" id="GO:0016746">
    <property type="term" value="F:acyltransferase activity"/>
    <property type="evidence" value="ECO:0007669"/>
    <property type="project" value="UniProtKB-KW"/>
</dbReference>
<dbReference type="EC" id="2.3.1.286" evidence="3"/>
<evidence type="ECO:0000256" key="2">
    <source>
        <dbReference type="ARBA" id="ARBA00023027"/>
    </source>
</evidence>
<feature type="binding site" evidence="3">
    <location>
        <position position="226"/>
    </location>
    <ligand>
        <name>NAD(+)</name>
        <dbReference type="ChEBI" id="CHEBI:57540"/>
    </ligand>
</feature>
<comment type="subcellular location">
    <subcellularLocation>
        <location evidence="3">Cytoplasm</location>
    </subcellularLocation>
</comment>
<comment type="catalytic activity">
    <reaction evidence="3">
        <text>N(6)-succinyl-L-lysyl-[protein] + NAD(+) + H2O = 2''-O-succinyl-ADP-D-ribose + nicotinamide + L-lysyl-[protein]</text>
        <dbReference type="Rhea" id="RHEA:47668"/>
        <dbReference type="Rhea" id="RHEA-COMP:9752"/>
        <dbReference type="Rhea" id="RHEA-COMP:11877"/>
        <dbReference type="ChEBI" id="CHEBI:15377"/>
        <dbReference type="ChEBI" id="CHEBI:17154"/>
        <dbReference type="ChEBI" id="CHEBI:29969"/>
        <dbReference type="ChEBI" id="CHEBI:57540"/>
        <dbReference type="ChEBI" id="CHEBI:87830"/>
        <dbReference type="ChEBI" id="CHEBI:87832"/>
    </reaction>
</comment>
<keyword evidence="6" id="KW-0012">Acyltransferase</keyword>